<gene>
    <name evidence="1" type="ORF">G2W53_045146</name>
</gene>
<comment type="caution">
    <text evidence="1">The sequence shown here is derived from an EMBL/GenBank/DDBJ whole genome shotgun (WGS) entry which is preliminary data.</text>
</comment>
<reference evidence="1" key="1">
    <citation type="submission" date="2020-09" db="EMBL/GenBank/DDBJ databases">
        <title>Genome-Enabled Discovery of Anthraquinone Biosynthesis in Senna tora.</title>
        <authorList>
            <person name="Kang S.-H."/>
            <person name="Pandey R.P."/>
            <person name="Lee C.-M."/>
            <person name="Sim J.-S."/>
            <person name="Jeong J.-T."/>
            <person name="Choi B.-S."/>
            <person name="Jung M."/>
            <person name="Ginzburg D."/>
            <person name="Zhao K."/>
            <person name="Won S.Y."/>
            <person name="Oh T.-J."/>
            <person name="Yu Y."/>
            <person name="Kim N.-H."/>
            <person name="Lee O.R."/>
            <person name="Lee T.-H."/>
            <person name="Bashyal P."/>
            <person name="Kim T.-S."/>
            <person name="Lee W.-H."/>
            <person name="Kawkins C."/>
            <person name="Kim C.-K."/>
            <person name="Kim J.S."/>
            <person name="Ahn B.O."/>
            <person name="Rhee S.Y."/>
            <person name="Sohng J.K."/>
        </authorList>
    </citation>
    <scope>NUCLEOTIDE SEQUENCE</scope>
    <source>
        <tissue evidence="1">Leaf</tissue>
    </source>
</reference>
<dbReference type="Proteomes" id="UP000634136">
    <property type="component" value="Unassembled WGS sequence"/>
</dbReference>
<dbReference type="EMBL" id="JAAIUW010000404">
    <property type="protein sequence ID" value="KAF7800439.1"/>
    <property type="molecule type" value="Genomic_DNA"/>
</dbReference>
<proteinExistence type="predicted"/>
<evidence type="ECO:0000313" key="2">
    <source>
        <dbReference type="Proteomes" id="UP000634136"/>
    </source>
</evidence>
<organism evidence="1 2">
    <name type="scientific">Senna tora</name>
    <dbReference type="NCBI Taxonomy" id="362788"/>
    <lineage>
        <taxon>Eukaryota</taxon>
        <taxon>Viridiplantae</taxon>
        <taxon>Streptophyta</taxon>
        <taxon>Embryophyta</taxon>
        <taxon>Tracheophyta</taxon>
        <taxon>Spermatophyta</taxon>
        <taxon>Magnoliopsida</taxon>
        <taxon>eudicotyledons</taxon>
        <taxon>Gunneridae</taxon>
        <taxon>Pentapetalae</taxon>
        <taxon>rosids</taxon>
        <taxon>fabids</taxon>
        <taxon>Fabales</taxon>
        <taxon>Fabaceae</taxon>
        <taxon>Caesalpinioideae</taxon>
        <taxon>Cassia clade</taxon>
        <taxon>Senna</taxon>
    </lineage>
</organism>
<sequence>MKLKSGMAVGEKWGRGLGLKEGGDGLGREGRGYLVLGGYGFGAKTEERGNRGNGLTIWVVLCGWRS</sequence>
<evidence type="ECO:0000313" key="1">
    <source>
        <dbReference type="EMBL" id="KAF7800439.1"/>
    </source>
</evidence>
<keyword evidence="2" id="KW-1185">Reference proteome</keyword>
<name>A0A834SCH9_9FABA</name>
<protein>
    <submittedName>
        <fullName evidence="1">Uncharacterized protein</fullName>
    </submittedName>
</protein>
<dbReference type="AlphaFoldDB" id="A0A834SCH9"/>
<accession>A0A834SCH9</accession>